<evidence type="ECO:0008006" key="3">
    <source>
        <dbReference type="Google" id="ProtNLM"/>
    </source>
</evidence>
<keyword evidence="2" id="KW-1185">Reference proteome</keyword>
<proteinExistence type="predicted"/>
<reference evidence="1" key="1">
    <citation type="submission" date="2022-06" db="EMBL/GenBank/DDBJ databases">
        <title>Sequencing the genomes of 1000 actinobacteria strains.</title>
        <authorList>
            <person name="Klenk H.-P."/>
        </authorList>
    </citation>
    <scope>NUCLEOTIDE SEQUENCE</scope>
    <source>
        <strain evidence="1">DSM 46694</strain>
    </source>
</reference>
<dbReference type="EMBL" id="JAMZEB010000002">
    <property type="protein sequence ID" value="MCP2359789.1"/>
    <property type="molecule type" value="Genomic_DNA"/>
</dbReference>
<protein>
    <recommendedName>
        <fullName evidence="3">IrrE N-terminal-like domain-containing protein</fullName>
    </recommendedName>
</protein>
<organism evidence="1 2">
    <name type="scientific">Nonomuraea thailandensis</name>
    <dbReference type="NCBI Taxonomy" id="1188745"/>
    <lineage>
        <taxon>Bacteria</taxon>
        <taxon>Bacillati</taxon>
        <taxon>Actinomycetota</taxon>
        <taxon>Actinomycetes</taxon>
        <taxon>Streptosporangiales</taxon>
        <taxon>Streptosporangiaceae</taxon>
        <taxon>Nonomuraea</taxon>
    </lineage>
</organism>
<accession>A0A9X2GIK8</accession>
<sequence length="125" mass="13189">MLDLPAEAASAVSGIWVATTKADHIFVAPGAAGLLRVNIVLHEVSHMLLGHGKVGGDVEEAMRRLLGLSVTGMAARSRYETVEERDAEKLATLILTRAHTPPEGGDEGLRKIGKTFGYDLGGDDA</sequence>
<gene>
    <name evidence="1" type="ORF">HD597_006809</name>
</gene>
<dbReference type="RefSeq" id="WP_253747206.1">
    <property type="nucleotide sequence ID" value="NZ_BAABKA010000035.1"/>
</dbReference>
<dbReference type="Proteomes" id="UP001139648">
    <property type="component" value="Unassembled WGS sequence"/>
</dbReference>
<evidence type="ECO:0000313" key="2">
    <source>
        <dbReference type="Proteomes" id="UP001139648"/>
    </source>
</evidence>
<evidence type="ECO:0000313" key="1">
    <source>
        <dbReference type="EMBL" id="MCP2359789.1"/>
    </source>
</evidence>
<comment type="caution">
    <text evidence="1">The sequence shown here is derived from an EMBL/GenBank/DDBJ whole genome shotgun (WGS) entry which is preliminary data.</text>
</comment>
<dbReference type="AlphaFoldDB" id="A0A9X2GIK8"/>
<name>A0A9X2GIK8_9ACTN</name>